<dbReference type="AlphaFoldDB" id="A0AAN1XTP8"/>
<protein>
    <submittedName>
        <fullName evidence="1">Uncharacterized protein</fullName>
    </submittedName>
</protein>
<accession>A0AAN1XTP8</accession>
<reference evidence="1 2" key="1">
    <citation type="journal article" date="2022" name="ISME Commun">
        <title>Vulcanimicrobium alpinus gen. nov. sp. nov., the first cultivated representative of the candidate phylum 'Eremiobacterota', is a metabolically versatile aerobic anoxygenic phototroph.</title>
        <authorList>
            <person name="Yabe S."/>
            <person name="Muto K."/>
            <person name="Abe K."/>
            <person name="Yokota A."/>
            <person name="Staudigel H."/>
            <person name="Tebo B.M."/>
        </authorList>
    </citation>
    <scope>NUCLEOTIDE SEQUENCE [LARGE SCALE GENOMIC DNA]</scope>
    <source>
        <strain evidence="1 2">WC8-2</strain>
    </source>
</reference>
<proteinExistence type="predicted"/>
<evidence type="ECO:0000313" key="1">
    <source>
        <dbReference type="EMBL" id="BDE05446.1"/>
    </source>
</evidence>
<dbReference type="KEGG" id="vab:WPS_07220"/>
<evidence type="ECO:0000313" key="2">
    <source>
        <dbReference type="Proteomes" id="UP001317532"/>
    </source>
</evidence>
<dbReference type="Gene3D" id="3.30.200.270">
    <property type="match status" value="1"/>
</dbReference>
<dbReference type="EMBL" id="AP025523">
    <property type="protein sequence ID" value="BDE05446.1"/>
    <property type="molecule type" value="Genomic_DNA"/>
</dbReference>
<keyword evidence="2" id="KW-1185">Reference proteome</keyword>
<sequence>MGYHYYNPKIGLTGPLYGWYNGKLVFTEWMPSPRQLKTTLYDDILRPLPGYRIDHVDIWPTTGHPG</sequence>
<organism evidence="1 2">
    <name type="scientific">Vulcanimicrobium alpinum</name>
    <dbReference type="NCBI Taxonomy" id="3016050"/>
    <lineage>
        <taxon>Bacteria</taxon>
        <taxon>Bacillati</taxon>
        <taxon>Vulcanimicrobiota</taxon>
        <taxon>Vulcanimicrobiia</taxon>
        <taxon>Vulcanimicrobiales</taxon>
        <taxon>Vulcanimicrobiaceae</taxon>
        <taxon>Vulcanimicrobium</taxon>
    </lineage>
</organism>
<name>A0AAN1XTP8_UNVUL</name>
<dbReference type="Proteomes" id="UP001317532">
    <property type="component" value="Chromosome"/>
</dbReference>
<gene>
    <name evidence="1" type="ORF">WPS_07220</name>
</gene>